<dbReference type="PANTHER" id="PTHR12436">
    <property type="entry name" value="80 KDA MCM3-ASSOCIATED PROTEIN"/>
    <property type="match status" value="1"/>
</dbReference>
<dbReference type="KEGG" id="qsa:O6P43_003478"/>
<dbReference type="InterPro" id="IPR000717">
    <property type="entry name" value="PCI_dom"/>
</dbReference>
<dbReference type="PANTHER" id="PTHR12436:SF17">
    <property type="entry name" value="SAC3 FAMILY PROTEIN B"/>
    <property type="match status" value="1"/>
</dbReference>
<keyword evidence="4" id="KW-1185">Reference proteome</keyword>
<reference evidence="3" key="1">
    <citation type="journal article" date="2023" name="Science">
        <title>Elucidation of the pathway for biosynthesis of saponin adjuvants from the soapbark tree.</title>
        <authorList>
            <person name="Reed J."/>
            <person name="Orme A."/>
            <person name="El-Demerdash A."/>
            <person name="Owen C."/>
            <person name="Martin L.B.B."/>
            <person name="Misra R.C."/>
            <person name="Kikuchi S."/>
            <person name="Rejzek M."/>
            <person name="Martin A.C."/>
            <person name="Harkess A."/>
            <person name="Leebens-Mack J."/>
            <person name="Louveau T."/>
            <person name="Stephenson M.J."/>
            <person name="Osbourn A."/>
        </authorList>
    </citation>
    <scope>NUCLEOTIDE SEQUENCE</scope>
    <source>
        <strain evidence="3">S10</strain>
    </source>
</reference>
<protein>
    <submittedName>
        <fullName evidence="3">SAC3 family protein like</fullName>
    </submittedName>
</protein>
<evidence type="ECO:0000313" key="3">
    <source>
        <dbReference type="EMBL" id="KAJ7980171.1"/>
    </source>
</evidence>
<dbReference type="Proteomes" id="UP001163823">
    <property type="component" value="Chromosome 2"/>
</dbReference>
<name>A0AAD7QER4_QUISA</name>
<dbReference type="GO" id="GO:0006406">
    <property type="term" value="P:mRNA export from nucleus"/>
    <property type="evidence" value="ECO:0007669"/>
    <property type="project" value="TreeGrafter"/>
</dbReference>
<feature type="region of interest" description="Disordered" evidence="1">
    <location>
        <begin position="160"/>
        <end position="282"/>
    </location>
</feature>
<accession>A0AAD7QER4</accession>
<dbReference type="InterPro" id="IPR045107">
    <property type="entry name" value="SAC3/GANP/THP3"/>
</dbReference>
<organism evidence="3 4">
    <name type="scientific">Quillaja saponaria</name>
    <name type="common">Soap bark tree</name>
    <dbReference type="NCBI Taxonomy" id="32244"/>
    <lineage>
        <taxon>Eukaryota</taxon>
        <taxon>Viridiplantae</taxon>
        <taxon>Streptophyta</taxon>
        <taxon>Embryophyta</taxon>
        <taxon>Tracheophyta</taxon>
        <taxon>Spermatophyta</taxon>
        <taxon>Magnoliopsida</taxon>
        <taxon>eudicotyledons</taxon>
        <taxon>Gunneridae</taxon>
        <taxon>Pentapetalae</taxon>
        <taxon>rosids</taxon>
        <taxon>fabids</taxon>
        <taxon>Fabales</taxon>
        <taxon>Quillajaceae</taxon>
        <taxon>Quillaja</taxon>
    </lineage>
</organism>
<dbReference type="GO" id="GO:0005737">
    <property type="term" value="C:cytoplasm"/>
    <property type="evidence" value="ECO:0007669"/>
    <property type="project" value="TreeGrafter"/>
</dbReference>
<feature type="compositionally biased region" description="Polar residues" evidence="1">
    <location>
        <begin position="218"/>
        <end position="241"/>
    </location>
</feature>
<dbReference type="GO" id="GO:0070390">
    <property type="term" value="C:transcription export complex 2"/>
    <property type="evidence" value="ECO:0007669"/>
    <property type="project" value="TreeGrafter"/>
</dbReference>
<proteinExistence type="predicted"/>
<gene>
    <name evidence="3" type="ORF">O6P43_003478</name>
</gene>
<evidence type="ECO:0000256" key="1">
    <source>
        <dbReference type="SAM" id="MobiDB-lite"/>
    </source>
</evidence>
<feature type="compositionally biased region" description="Polar residues" evidence="1">
    <location>
        <begin position="260"/>
        <end position="276"/>
    </location>
</feature>
<evidence type="ECO:0000259" key="2">
    <source>
        <dbReference type="PROSITE" id="PS50250"/>
    </source>
</evidence>
<dbReference type="Pfam" id="PF03399">
    <property type="entry name" value="SAC3_GANP"/>
    <property type="match status" value="1"/>
</dbReference>
<feature type="compositionally biased region" description="Gly residues" evidence="1">
    <location>
        <begin position="1"/>
        <end position="12"/>
    </location>
</feature>
<dbReference type="EMBL" id="JARAOO010000002">
    <property type="protein sequence ID" value="KAJ7980171.1"/>
    <property type="molecule type" value="Genomic_DNA"/>
</dbReference>
<sequence length="1547" mass="173262">MSYRGFGKGSGPTGPPKSQPPFGHNPFIRATSSSPSTPPFPIVAPLRSPSPRSTESPGWSDRQRPVFNEFDAQNHQRPYVVTSFVASRESAASVTAKVSRIQNPERIRSPPLPSGHEELRHSAQIFFEMPAVLLNKLDNQVNPPGKKANFMAGQVQSLGPSYLSSSGSRRNSPTESDIVQVSKRTRSPSSPSANENLQEIFSGKDFKRPSISPPRLGSRSNVLNSGPNEQFYQKSLPSTVSEAAVTKPVSSGVPKRTRSPPLSTNHVLQGNTISTQEDSERELQAKAKRLARFKVELSKSEQGGPDIADQKDSANLHEQSVMEQKYVRGHSAESAGDLTNGHALSDYEGLNSSNIICGLCPDMCPESERGERERKGDLDQYERLDGDRNVTSRLLAVKKYTRTAEREASLIRPMPILQRTIDYLLNLLNQPYDDRFLGTYNFLWDRMRAIRMDLRMQHIFNQGAITMLEQMIRLHILAMHELCEYTKGEGFSEGFDAHLNIEQMNKTSVELFQLYDDHRKKGIDVLTEKEFRGYYALLKLDKHPGYKVEPAELSLDLAKMTPGIRQTPEVLFARNVARACRTGNFIAFFRLARKASYLQACLMHAHFAKLRTQALASLHAGLQNNQGLPVAHVANWLGMEDEAIEELLEYHGFLLKAFEEPYMVKEGPFLNVDNDYPTKCSKLVLRKRSGRIIGDVLTPAQVVSPPAKSVKKKHEQKTLSSVQQEIPVHKIDEVPENEAVLSPKHSMLGQAIIETPIISQRNEEYHVSSPRLSPLGFSFSSNKFEQQLSGGGFLRSPNSDANFRSSQKRNLCSDMDRMPLEMVPKTAPEERSVRYSFSFPVENFVPQSVSEDEPPVIHQGNEVENDQDAEIAQAKLKLFLRLWRRRSLKLRELREQRHLAANVALNSLSLGPPIRQKKDQLCNFGNLDIDNAMRERYEKHDKSWARLNVSDVIADILSRRNLDVKCFCWKLILCSLHEGDRAGAAGLWLFSKIMPSSDDGEDDLVTSTPGLVIWKKWARSQPGADLTCCLSVIKNTKFSTPDETISGASAVLFLVSESIPWEFQRVQLHNLLMSIPTGARLPLLILCGSYEEKVVGFSSIIINELGLDEIDQSRISGFLVVFLVENQQMEHLNGFFSDTRLREGLEWLAIESPLPPILNRVKTRELVLAHLDSLLGVNDQMIDCKIGPNECISFFNEALAWSVQDIGAAANGNPVGWPCPEIGLLNESSDEHRMVRCYMPSIGWSSVAVVEPLVCALRNCELPTFIDDLSWLPRGSNIRKDIESHRIKLENYLIRYLTLTSKMMGVSLATKEARVMVQRCARFELQNSCYHIVPQWIKIFRRIFNWRLMSLSNGNFPSAYIMECHHVTCLSPEGSLPSPDCLNPSLDEIIKVGCGSLSPGVVQPRSEVFWHPLAVAPIVVDETVNTSDFMDAESSFAQDGEWPSGCGSLSPGAIQPRSEVFRHPLAVAPILVDETVNTSDFMDAESSFAQDGEWPSKIVAGIDGLNNGRSRTEINGKETKEAEKLSKLLEQCNILQGKIDEKLCIYF</sequence>
<dbReference type="InterPro" id="IPR005062">
    <property type="entry name" value="SAC3/GANP/THP3_conserved"/>
</dbReference>
<feature type="compositionally biased region" description="Low complexity" evidence="1">
    <location>
        <begin position="160"/>
        <end position="173"/>
    </location>
</feature>
<dbReference type="Gene3D" id="1.25.40.990">
    <property type="match status" value="1"/>
</dbReference>
<dbReference type="FunFam" id="1.25.40.990:FF:000004">
    <property type="entry name" value="Putative peptidase C48 domain family protein"/>
    <property type="match status" value="1"/>
</dbReference>
<comment type="caution">
    <text evidence="3">The sequence shown here is derived from an EMBL/GenBank/DDBJ whole genome shotgun (WGS) entry which is preliminary data.</text>
</comment>
<evidence type="ECO:0000313" key="4">
    <source>
        <dbReference type="Proteomes" id="UP001163823"/>
    </source>
</evidence>
<dbReference type="PROSITE" id="PS50250">
    <property type="entry name" value="PCI"/>
    <property type="match status" value="1"/>
</dbReference>
<feature type="compositionally biased region" description="Polar residues" evidence="1">
    <location>
        <begin position="187"/>
        <end position="199"/>
    </location>
</feature>
<feature type="region of interest" description="Disordered" evidence="1">
    <location>
        <begin position="1"/>
        <end position="66"/>
    </location>
</feature>
<feature type="domain" description="PCI" evidence="2">
    <location>
        <begin position="500"/>
        <end position="688"/>
    </location>
</feature>